<comment type="caution">
    <text evidence="2">The sequence shown here is derived from an EMBL/GenBank/DDBJ whole genome shotgun (WGS) entry which is preliminary data.</text>
</comment>
<evidence type="ECO:0000313" key="2">
    <source>
        <dbReference type="EMBL" id="KAB2348847.1"/>
    </source>
</evidence>
<reference evidence="2 3" key="1">
    <citation type="submission" date="2019-09" db="EMBL/GenBank/DDBJ databases">
        <title>Actinomadura physcomitrii sp. nov., a novel actinomycete isolated from moss [Physcomitrium sphaericum (Ludw) Fuernr].</title>
        <authorList>
            <person name="Zhuang X."/>
            <person name="Liu C."/>
        </authorList>
    </citation>
    <scope>NUCLEOTIDE SEQUENCE [LARGE SCALE GENOMIC DNA]</scope>
    <source>
        <strain evidence="2 3">HMC1</strain>
    </source>
</reference>
<protein>
    <submittedName>
        <fullName evidence="2">Uncharacterized protein</fullName>
    </submittedName>
</protein>
<dbReference type="OrthoDB" id="4170613at2"/>
<dbReference type="Proteomes" id="UP000468735">
    <property type="component" value="Unassembled WGS sequence"/>
</dbReference>
<proteinExistence type="predicted"/>
<feature type="region of interest" description="Disordered" evidence="1">
    <location>
        <begin position="176"/>
        <end position="195"/>
    </location>
</feature>
<name>A0A6H9Z324_9ACTN</name>
<feature type="compositionally biased region" description="Basic residues" evidence="1">
    <location>
        <begin position="182"/>
        <end position="195"/>
    </location>
</feature>
<gene>
    <name evidence="2" type="ORF">F8566_13825</name>
</gene>
<keyword evidence="3" id="KW-1185">Reference proteome</keyword>
<sequence length="195" mass="21322">MEVIFQRVSATAYFSTATRNDGVTVRVPGYDRTSPIPHDLAHFVAEHEFGLARGFWGSVAAGAMFTNMKVVDGRRRPHADERSKRIMKANGLWLGAGEAVAGAVHDAVEEGHTAERALVALRKMHGVVSTEPLPVGVEDVERAMSALRAAEDRWAQVPAGEGMALSWRIPVYDPGLGDRRSKDRKGGRRKPRGVR</sequence>
<accession>A0A6H9Z324</accession>
<dbReference type="RefSeq" id="WP_151560622.1">
    <property type="nucleotide sequence ID" value="NZ_WBMT01000006.1"/>
</dbReference>
<dbReference type="EMBL" id="WBMT01000006">
    <property type="protein sequence ID" value="KAB2348847.1"/>
    <property type="molecule type" value="Genomic_DNA"/>
</dbReference>
<dbReference type="AlphaFoldDB" id="A0A6H9Z324"/>
<organism evidence="2 3">
    <name type="scientific">Actinomadura rudentiformis</name>
    <dbReference type="NCBI Taxonomy" id="359158"/>
    <lineage>
        <taxon>Bacteria</taxon>
        <taxon>Bacillati</taxon>
        <taxon>Actinomycetota</taxon>
        <taxon>Actinomycetes</taxon>
        <taxon>Streptosporangiales</taxon>
        <taxon>Thermomonosporaceae</taxon>
        <taxon>Actinomadura</taxon>
    </lineage>
</organism>
<evidence type="ECO:0000256" key="1">
    <source>
        <dbReference type="SAM" id="MobiDB-lite"/>
    </source>
</evidence>
<evidence type="ECO:0000313" key="3">
    <source>
        <dbReference type="Proteomes" id="UP000468735"/>
    </source>
</evidence>